<reference evidence="1 2" key="1">
    <citation type="submission" date="2016-10" db="EMBL/GenBank/DDBJ databases">
        <authorList>
            <person name="de Groot N.N."/>
        </authorList>
    </citation>
    <scope>NUCLEOTIDE SEQUENCE [LARGE SCALE GENOMIC DNA]</scope>
    <source>
        <strain evidence="1 2">Nl7</strain>
    </source>
</reference>
<evidence type="ECO:0000313" key="2">
    <source>
        <dbReference type="Proteomes" id="UP000183339"/>
    </source>
</evidence>
<evidence type="ECO:0000313" key="1">
    <source>
        <dbReference type="EMBL" id="SET71363.1"/>
    </source>
</evidence>
<sequence>MVGFGGVAGVVAQARDSVVKSPNSLIHMVPVSRYTTIRIFRTMEMDRWMHLNPGGSVFQTRSREMVARMVDVTAEIIEFYR</sequence>
<protein>
    <submittedName>
        <fullName evidence="1">Uncharacterized protein</fullName>
    </submittedName>
</protein>
<dbReference type="Proteomes" id="UP000183339">
    <property type="component" value="Unassembled WGS sequence"/>
</dbReference>
<gene>
    <name evidence="1" type="ORF">SAMN05216412_1147</name>
</gene>
<organism evidence="1 2">
    <name type="scientific">Nitrosospira multiformis</name>
    <dbReference type="NCBI Taxonomy" id="1231"/>
    <lineage>
        <taxon>Bacteria</taxon>
        <taxon>Pseudomonadati</taxon>
        <taxon>Pseudomonadota</taxon>
        <taxon>Betaproteobacteria</taxon>
        <taxon>Nitrosomonadales</taxon>
        <taxon>Nitrosomonadaceae</taxon>
        <taxon>Nitrosospira</taxon>
    </lineage>
</organism>
<dbReference type="AlphaFoldDB" id="A0A1I0GKA0"/>
<name>A0A1I0GKA0_9PROT</name>
<accession>A0A1I0GKA0</accession>
<proteinExistence type="predicted"/>
<dbReference type="EMBL" id="FOHI01000014">
    <property type="protein sequence ID" value="SET71363.1"/>
    <property type="molecule type" value="Genomic_DNA"/>
</dbReference>